<dbReference type="HOGENOM" id="CLU_011407_2_0_1"/>
<dbReference type="VEuPathDB" id="FungiDB:MELLADRAFT_66335"/>
<sequence length="453" mass="52844">MYRSIMLCMKKIYNEGLTLSNAQLLADRCGRCFGPAINEEHLPQEPHVIVALDGNFQHRHYTQSSKDNPTEDEYPEIFIKPSDMKKHEILQHSTEAQAKNIKCQLNFQFKKGKLTFQWIELRDRDAHDVDEAISRLNEHSKIKQKIEKQRSKIGSEAILNNLNAQEQDQILKIWYAKQEVRNQFVAICEQKRPLEVSRRDGKNSSIGYNDKTHLLKSLRDQAAKLKTKLEIYQKLVVSYSTTSPHQSQPPSISYLDLLKIDFDHSFWNDGLFTNGREPWAVDANTQHGMRQVAYYDRANEEIRRLGWEVRRVMRWSIDLHNTLSTHLCRLQAQGPPEEDHLPLVDHPAFKSLSSAGKIKASCIILNERLVRIFNLQADWNKCLDKRNIRIPLQNPNRFSQPKSGCSFMCFSRFSKQSRFWETLWSEECNKNSKNGTKLNKLEYKEVDLAFAPE</sequence>
<evidence type="ECO:0008006" key="4">
    <source>
        <dbReference type="Google" id="ProtNLM"/>
    </source>
</evidence>
<accession>F4RYS5</accession>
<dbReference type="Proteomes" id="UP000001072">
    <property type="component" value="Unassembled WGS sequence"/>
</dbReference>
<dbReference type="PANTHER" id="PTHR33096">
    <property type="entry name" value="CXC2 DOMAIN-CONTAINING PROTEIN"/>
    <property type="match status" value="1"/>
</dbReference>
<evidence type="ECO:0000313" key="3">
    <source>
        <dbReference type="Proteomes" id="UP000001072"/>
    </source>
</evidence>
<keyword evidence="3" id="KW-1185">Reference proteome</keyword>
<proteinExistence type="predicted"/>
<evidence type="ECO:0000313" key="2">
    <source>
        <dbReference type="EMBL" id="EGG02521.1"/>
    </source>
</evidence>
<protein>
    <recommendedName>
        <fullName evidence="4">CxC1-like cysteine cluster associated with KDZ transposases domain-containing protein</fullName>
    </recommendedName>
</protein>
<dbReference type="RefSeq" id="XP_007414210.1">
    <property type="nucleotide sequence ID" value="XM_007414148.1"/>
</dbReference>
<dbReference type="PANTHER" id="PTHR33096:SF1">
    <property type="entry name" value="CXC1-LIKE CYSTEINE CLUSTER ASSOCIATED WITH KDZ TRANSPOSASES DOMAIN-CONTAINING PROTEIN"/>
    <property type="match status" value="1"/>
</dbReference>
<dbReference type="GeneID" id="18930611"/>
<evidence type="ECO:0000256" key="1">
    <source>
        <dbReference type="SAM" id="Coils"/>
    </source>
</evidence>
<keyword evidence="1" id="KW-0175">Coiled coil</keyword>
<dbReference type="KEGG" id="mlr:MELLADRAFT_66335"/>
<dbReference type="InParanoid" id="F4RYS5"/>
<feature type="coiled-coil region" evidence="1">
    <location>
        <begin position="208"/>
        <end position="235"/>
    </location>
</feature>
<name>F4RYS5_MELLP</name>
<dbReference type="OrthoDB" id="3237105at2759"/>
<dbReference type="AlphaFoldDB" id="F4RYS5"/>
<gene>
    <name evidence="2" type="ORF">MELLADRAFT_66335</name>
</gene>
<organism evidence="3">
    <name type="scientific">Melampsora larici-populina (strain 98AG31 / pathotype 3-4-7)</name>
    <name type="common">Poplar leaf rust fungus</name>
    <dbReference type="NCBI Taxonomy" id="747676"/>
    <lineage>
        <taxon>Eukaryota</taxon>
        <taxon>Fungi</taxon>
        <taxon>Dikarya</taxon>
        <taxon>Basidiomycota</taxon>
        <taxon>Pucciniomycotina</taxon>
        <taxon>Pucciniomycetes</taxon>
        <taxon>Pucciniales</taxon>
        <taxon>Melampsoraceae</taxon>
        <taxon>Melampsora</taxon>
    </lineage>
</organism>
<dbReference type="EMBL" id="GL883130">
    <property type="protein sequence ID" value="EGG02521.1"/>
    <property type="molecule type" value="Genomic_DNA"/>
</dbReference>
<reference evidence="3" key="1">
    <citation type="journal article" date="2011" name="Proc. Natl. Acad. Sci. U.S.A.">
        <title>Obligate biotrophy features unraveled by the genomic analysis of rust fungi.</title>
        <authorList>
            <person name="Duplessis S."/>
            <person name="Cuomo C.A."/>
            <person name="Lin Y.-C."/>
            <person name="Aerts A."/>
            <person name="Tisserant E."/>
            <person name="Veneault-Fourrey C."/>
            <person name="Joly D.L."/>
            <person name="Hacquard S."/>
            <person name="Amselem J."/>
            <person name="Cantarel B.L."/>
            <person name="Chiu R."/>
            <person name="Coutinho P.M."/>
            <person name="Feau N."/>
            <person name="Field M."/>
            <person name="Frey P."/>
            <person name="Gelhaye E."/>
            <person name="Goldberg J."/>
            <person name="Grabherr M.G."/>
            <person name="Kodira C.D."/>
            <person name="Kohler A."/>
            <person name="Kuees U."/>
            <person name="Lindquist E.A."/>
            <person name="Lucas S.M."/>
            <person name="Mago R."/>
            <person name="Mauceli E."/>
            <person name="Morin E."/>
            <person name="Murat C."/>
            <person name="Pangilinan J.L."/>
            <person name="Park R."/>
            <person name="Pearson M."/>
            <person name="Quesneville H."/>
            <person name="Rouhier N."/>
            <person name="Sakthikumar S."/>
            <person name="Salamov A.A."/>
            <person name="Schmutz J."/>
            <person name="Selles B."/>
            <person name="Shapiro H."/>
            <person name="Tanguay P."/>
            <person name="Tuskan G.A."/>
            <person name="Henrissat B."/>
            <person name="Van de Peer Y."/>
            <person name="Rouze P."/>
            <person name="Ellis J.G."/>
            <person name="Dodds P.N."/>
            <person name="Schein J.E."/>
            <person name="Zhong S."/>
            <person name="Hamelin R.C."/>
            <person name="Grigoriev I.V."/>
            <person name="Szabo L.J."/>
            <person name="Martin F."/>
        </authorList>
    </citation>
    <scope>NUCLEOTIDE SEQUENCE [LARGE SCALE GENOMIC DNA]</scope>
    <source>
        <strain evidence="3">98AG31 / pathotype 3-4-7</strain>
    </source>
</reference>